<evidence type="ECO:0000313" key="7">
    <source>
        <dbReference type="EMBL" id="MBB5152488.1"/>
    </source>
</evidence>
<keyword evidence="3 5" id="KW-0862">Zinc</keyword>
<dbReference type="Pfam" id="PF00107">
    <property type="entry name" value="ADH_zinc_N"/>
    <property type="match status" value="1"/>
</dbReference>
<dbReference type="InterPro" id="IPR013149">
    <property type="entry name" value="ADH-like_C"/>
</dbReference>
<organism evidence="7 8">
    <name type="scientific">Saccharopolyspora phatthalungensis</name>
    <dbReference type="NCBI Taxonomy" id="664693"/>
    <lineage>
        <taxon>Bacteria</taxon>
        <taxon>Bacillati</taxon>
        <taxon>Actinomycetota</taxon>
        <taxon>Actinomycetes</taxon>
        <taxon>Pseudonocardiales</taxon>
        <taxon>Pseudonocardiaceae</taxon>
        <taxon>Saccharopolyspora</taxon>
    </lineage>
</organism>
<dbReference type="EMBL" id="JACHIW010000001">
    <property type="protein sequence ID" value="MBB5152488.1"/>
    <property type="molecule type" value="Genomic_DNA"/>
</dbReference>
<dbReference type="PROSITE" id="PS00059">
    <property type="entry name" value="ADH_ZINC"/>
    <property type="match status" value="1"/>
</dbReference>
<dbReference type="AlphaFoldDB" id="A0A840Q117"/>
<evidence type="ECO:0000256" key="5">
    <source>
        <dbReference type="RuleBase" id="RU361277"/>
    </source>
</evidence>
<protein>
    <submittedName>
        <fullName evidence="7">2-desacetyl-2-hydroxyethyl bacteriochlorophyllide A dehydrogenase</fullName>
    </submittedName>
</protein>
<evidence type="ECO:0000313" key="8">
    <source>
        <dbReference type="Proteomes" id="UP000584374"/>
    </source>
</evidence>
<dbReference type="GO" id="GO:0008270">
    <property type="term" value="F:zinc ion binding"/>
    <property type="evidence" value="ECO:0007669"/>
    <property type="project" value="InterPro"/>
</dbReference>
<sequence>MRAAIVSQPQSISVRELPDPEPSSGQVVVRVRACGVCGIDAHLADGEFLPVRYPIVPGHEFSGEIVELGPDVPGQWQLGDRVAVDPILSCGQCPKCCSGCATECEKRGAIGDSVNGAFAEYVAVPAANCYQLPDRMTWEQGAMVEPTSRALTAVRRLGIAAGQRALVVGASTTGLLLQQLLLLSGITVTIVDRDAARLDHAKYLGAHHVSAELADVTGEKFDAAIDCTGDPDVIEVAFEAVRADGRLLMFGTPHADARCQLSRFPFYEEEVRLNGSMAVLDDFGVATGLIASGSVRTDSLLSHAFPLARVGEALMLTSSGAGAKVQVLPDFEVLGPVRSGVVGWSHV</sequence>
<proteinExistence type="inferred from homology"/>
<comment type="cofactor">
    <cofactor evidence="1 5">
        <name>Zn(2+)</name>
        <dbReference type="ChEBI" id="CHEBI:29105"/>
    </cofactor>
</comment>
<dbReference type="InterPro" id="IPR020843">
    <property type="entry name" value="ER"/>
</dbReference>
<dbReference type="SMART" id="SM00829">
    <property type="entry name" value="PKS_ER"/>
    <property type="match status" value="1"/>
</dbReference>
<evidence type="ECO:0000256" key="3">
    <source>
        <dbReference type="ARBA" id="ARBA00022833"/>
    </source>
</evidence>
<dbReference type="InterPro" id="IPR011032">
    <property type="entry name" value="GroES-like_sf"/>
</dbReference>
<dbReference type="Proteomes" id="UP000584374">
    <property type="component" value="Unassembled WGS sequence"/>
</dbReference>
<dbReference type="InterPro" id="IPR036291">
    <property type="entry name" value="NAD(P)-bd_dom_sf"/>
</dbReference>
<dbReference type="InterPro" id="IPR002328">
    <property type="entry name" value="ADH_Zn_CS"/>
</dbReference>
<evidence type="ECO:0000256" key="2">
    <source>
        <dbReference type="ARBA" id="ARBA00022723"/>
    </source>
</evidence>
<dbReference type="InterPro" id="IPR050129">
    <property type="entry name" value="Zn_alcohol_dh"/>
</dbReference>
<dbReference type="Gene3D" id="3.90.180.10">
    <property type="entry name" value="Medium-chain alcohol dehydrogenases, catalytic domain"/>
    <property type="match status" value="1"/>
</dbReference>
<keyword evidence="4" id="KW-0560">Oxidoreductase</keyword>
<dbReference type="RefSeq" id="WP_184721898.1">
    <property type="nucleotide sequence ID" value="NZ_JACHIW010000001.1"/>
</dbReference>
<comment type="caution">
    <text evidence="7">The sequence shown here is derived from an EMBL/GenBank/DDBJ whole genome shotgun (WGS) entry which is preliminary data.</text>
</comment>
<evidence type="ECO:0000256" key="1">
    <source>
        <dbReference type="ARBA" id="ARBA00001947"/>
    </source>
</evidence>
<feature type="domain" description="Enoyl reductase (ER)" evidence="6">
    <location>
        <begin position="7"/>
        <end position="327"/>
    </location>
</feature>
<dbReference type="PANTHER" id="PTHR43401">
    <property type="entry name" value="L-THREONINE 3-DEHYDROGENASE"/>
    <property type="match status" value="1"/>
</dbReference>
<dbReference type="Pfam" id="PF08240">
    <property type="entry name" value="ADH_N"/>
    <property type="match status" value="1"/>
</dbReference>
<comment type="similarity">
    <text evidence="5">Belongs to the zinc-containing alcohol dehydrogenase family.</text>
</comment>
<accession>A0A840Q117</accession>
<evidence type="ECO:0000259" key="6">
    <source>
        <dbReference type="SMART" id="SM00829"/>
    </source>
</evidence>
<keyword evidence="8" id="KW-1185">Reference proteome</keyword>
<dbReference type="GO" id="GO:0016491">
    <property type="term" value="F:oxidoreductase activity"/>
    <property type="evidence" value="ECO:0007669"/>
    <property type="project" value="UniProtKB-KW"/>
</dbReference>
<name>A0A840Q117_9PSEU</name>
<dbReference type="Gene3D" id="3.40.50.720">
    <property type="entry name" value="NAD(P)-binding Rossmann-like Domain"/>
    <property type="match status" value="1"/>
</dbReference>
<dbReference type="SUPFAM" id="SSF51735">
    <property type="entry name" value="NAD(P)-binding Rossmann-fold domains"/>
    <property type="match status" value="1"/>
</dbReference>
<dbReference type="PANTHER" id="PTHR43401:SF5">
    <property type="entry name" value="ALCOHOL DEHYDROGENASE-RELATED"/>
    <property type="match status" value="1"/>
</dbReference>
<keyword evidence="2 5" id="KW-0479">Metal-binding</keyword>
<dbReference type="SUPFAM" id="SSF50129">
    <property type="entry name" value="GroES-like"/>
    <property type="match status" value="1"/>
</dbReference>
<gene>
    <name evidence="7" type="ORF">BJ970_000022</name>
</gene>
<evidence type="ECO:0000256" key="4">
    <source>
        <dbReference type="ARBA" id="ARBA00023002"/>
    </source>
</evidence>
<dbReference type="InterPro" id="IPR013154">
    <property type="entry name" value="ADH-like_N"/>
</dbReference>
<reference evidence="7 8" key="1">
    <citation type="submission" date="2020-08" db="EMBL/GenBank/DDBJ databases">
        <title>Sequencing the genomes of 1000 actinobacteria strains.</title>
        <authorList>
            <person name="Klenk H.-P."/>
        </authorList>
    </citation>
    <scope>NUCLEOTIDE SEQUENCE [LARGE SCALE GENOMIC DNA]</scope>
    <source>
        <strain evidence="7 8">DSM 45584</strain>
    </source>
</reference>